<evidence type="ECO:0000313" key="6">
    <source>
        <dbReference type="Proteomes" id="UP001174909"/>
    </source>
</evidence>
<reference evidence="5" key="1">
    <citation type="submission" date="2023-03" db="EMBL/GenBank/DDBJ databases">
        <authorList>
            <person name="Steffen K."/>
            <person name="Cardenas P."/>
        </authorList>
    </citation>
    <scope>NUCLEOTIDE SEQUENCE</scope>
</reference>
<dbReference type="EMBL" id="CASHTH010002872">
    <property type="protein sequence ID" value="CAI8036468.1"/>
    <property type="molecule type" value="Genomic_DNA"/>
</dbReference>
<organism evidence="5 6">
    <name type="scientific">Geodia barretti</name>
    <name type="common">Barrett's horny sponge</name>
    <dbReference type="NCBI Taxonomy" id="519541"/>
    <lineage>
        <taxon>Eukaryota</taxon>
        <taxon>Metazoa</taxon>
        <taxon>Porifera</taxon>
        <taxon>Demospongiae</taxon>
        <taxon>Heteroscleromorpha</taxon>
        <taxon>Tetractinellida</taxon>
        <taxon>Astrophorina</taxon>
        <taxon>Geodiidae</taxon>
        <taxon>Geodia</taxon>
    </lineage>
</organism>
<keyword evidence="2" id="KW-0472">Membrane</keyword>
<dbReference type="InterPro" id="IPR035976">
    <property type="entry name" value="Sushi/SCR/CCP_sf"/>
</dbReference>
<evidence type="ECO:0000259" key="4">
    <source>
        <dbReference type="SMART" id="SM00032"/>
    </source>
</evidence>
<dbReference type="SUPFAM" id="SSF57535">
    <property type="entry name" value="Complement control module/SCR domain"/>
    <property type="match status" value="1"/>
</dbReference>
<keyword evidence="6" id="KW-1185">Reference proteome</keyword>
<feature type="transmembrane region" description="Helical" evidence="2">
    <location>
        <begin position="348"/>
        <end position="378"/>
    </location>
</feature>
<evidence type="ECO:0000256" key="2">
    <source>
        <dbReference type="SAM" id="Phobius"/>
    </source>
</evidence>
<dbReference type="AlphaFoldDB" id="A0AA35SW53"/>
<evidence type="ECO:0000256" key="3">
    <source>
        <dbReference type="SAM" id="SignalP"/>
    </source>
</evidence>
<feature type="domain" description="Sushi" evidence="4">
    <location>
        <begin position="222"/>
        <end position="266"/>
    </location>
</feature>
<dbReference type="InterPro" id="IPR000436">
    <property type="entry name" value="Sushi_SCR_CCP_dom"/>
</dbReference>
<evidence type="ECO:0000313" key="5">
    <source>
        <dbReference type="EMBL" id="CAI8036468.1"/>
    </source>
</evidence>
<keyword evidence="3" id="KW-0732">Signal</keyword>
<dbReference type="Gene3D" id="2.10.70.10">
    <property type="entry name" value="Complement Module, domain 1"/>
    <property type="match status" value="1"/>
</dbReference>
<dbReference type="Pfam" id="PF00084">
    <property type="entry name" value="Sushi"/>
    <property type="match status" value="1"/>
</dbReference>
<keyword evidence="2" id="KW-0812">Transmembrane</keyword>
<dbReference type="Proteomes" id="UP001174909">
    <property type="component" value="Unassembled WGS sequence"/>
</dbReference>
<evidence type="ECO:0000256" key="1">
    <source>
        <dbReference type="ARBA" id="ARBA00023157"/>
    </source>
</evidence>
<feature type="signal peptide" evidence="3">
    <location>
        <begin position="1"/>
        <end position="22"/>
    </location>
</feature>
<comment type="caution">
    <text evidence="5">The sequence shown here is derived from an EMBL/GenBank/DDBJ whole genome shotgun (WGS) entry which is preliminary data.</text>
</comment>
<keyword evidence="1" id="KW-1015">Disulfide bond</keyword>
<feature type="chain" id="PRO_5041252720" description="Sushi domain-containing protein" evidence="3">
    <location>
        <begin position="23"/>
        <end position="382"/>
    </location>
</feature>
<dbReference type="CDD" id="cd00033">
    <property type="entry name" value="CCP"/>
    <property type="match status" value="1"/>
</dbReference>
<name>A0AA35SW53_GEOBA</name>
<dbReference type="SMART" id="SM00032">
    <property type="entry name" value="CCP"/>
    <property type="match status" value="1"/>
</dbReference>
<proteinExistence type="predicted"/>
<sequence>MFPDNICQVLLLVAVVVGSSHSQQHYCSYPSSTELESVIAAIIASGDAAAKPTITLLDFNPVCRSFTDRQDLLRGVSVVVQYTCSGHSNCRSGTVVEQIESGCESGKWSIRVEGSTSFTRSESTEASLSTTAREDCSACVSPELASSLGVTTDSVTHCVACNSTCDQGLMRCFGFGASDCCNFYNNSVCVEQCPSPFMSNSDSICVCPEGTTGHNCEDDVDCGSLTDPVNGAVTVTNTTFNSTATYSCNDGYSLVGDTTRTCEAKCVVTGCSSCESDSSKCDTCEEGRRLDDDKSACSECAVTGCSNCDSDVSKCDTCEEGRLSDEKSACITGNDGGSENDDDNGLSIGAIIGIVIACIVAVVVIVVVVIAIALYAVFRNNK</sequence>
<gene>
    <name evidence="5" type="ORF">GBAR_LOCUS20438</name>
</gene>
<protein>
    <recommendedName>
        <fullName evidence="4">Sushi domain-containing protein</fullName>
    </recommendedName>
</protein>
<accession>A0AA35SW53</accession>
<keyword evidence="2" id="KW-1133">Transmembrane helix</keyword>